<dbReference type="GO" id="GO:0048040">
    <property type="term" value="F:UDP-glucuronate decarboxylase activity"/>
    <property type="evidence" value="ECO:0007669"/>
    <property type="project" value="TreeGrafter"/>
</dbReference>
<accession>A0A0G0WGW3</accession>
<dbReference type="EMBL" id="LCBN01000077">
    <property type="protein sequence ID" value="KKS11292.1"/>
    <property type="molecule type" value="Genomic_DNA"/>
</dbReference>
<comment type="caution">
    <text evidence="7">The sequence shown here is derived from an EMBL/GenBank/DDBJ whole genome shotgun (WGS) entry which is preliminary data.</text>
</comment>
<feature type="domain" description="NAD-dependent epimerase/dehydratase" evidence="6">
    <location>
        <begin position="11"/>
        <end position="59"/>
    </location>
</feature>
<keyword evidence="5" id="KW-1133">Transmembrane helix</keyword>
<keyword evidence="4" id="KW-0456">Lyase</keyword>
<proteinExistence type="predicted"/>
<evidence type="ECO:0000256" key="5">
    <source>
        <dbReference type="SAM" id="Phobius"/>
    </source>
</evidence>
<evidence type="ECO:0000256" key="3">
    <source>
        <dbReference type="ARBA" id="ARBA00023027"/>
    </source>
</evidence>
<evidence type="ECO:0000256" key="1">
    <source>
        <dbReference type="ARBA" id="ARBA00001911"/>
    </source>
</evidence>
<keyword evidence="5" id="KW-0472">Membrane</keyword>
<dbReference type="GO" id="GO:0042732">
    <property type="term" value="P:D-xylose metabolic process"/>
    <property type="evidence" value="ECO:0007669"/>
    <property type="project" value="InterPro"/>
</dbReference>
<keyword evidence="3" id="KW-0520">NAD</keyword>
<dbReference type="PANTHER" id="PTHR43078:SF6">
    <property type="entry name" value="UDP-GLUCURONIC ACID DECARBOXYLASE 1"/>
    <property type="match status" value="1"/>
</dbReference>
<dbReference type="GO" id="GO:0005737">
    <property type="term" value="C:cytoplasm"/>
    <property type="evidence" value="ECO:0007669"/>
    <property type="project" value="TreeGrafter"/>
</dbReference>
<gene>
    <name evidence="7" type="ORF">UU67_C0077G0002</name>
</gene>
<dbReference type="InterPro" id="IPR036291">
    <property type="entry name" value="NAD(P)-bd_dom_sf"/>
</dbReference>
<evidence type="ECO:0000256" key="2">
    <source>
        <dbReference type="ARBA" id="ARBA00022793"/>
    </source>
</evidence>
<feature type="transmembrane region" description="Helical" evidence="5">
    <location>
        <begin position="342"/>
        <end position="365"/>
    </location>
</feature>
<evidence type="ECO:0000259" key="6">
    <source>
        <dbReference type="Pfam" id="PF01370"/>
    </source>
</evidence>
<keyword evidence="5" id="KW-0812">Transmembrane</keyword>
<name>A0A0G0WGW3_9BACT</name>
<dbReference type="Proteomes" id="UP000034753">
    <property type="component" value="Unassembled WGS sequence"/>
</dbReference>
<dbReference type="InterPro" id="IPR044516">
    <property type="entry name" value="UXS-like"/>
</dbReference>
<sequence length="812" mass="89688">MINLSRNTPIALVVGAAGFIGSSVADKLLEKGIQVVGVDNLSTGKKENLDTASRSKKFHFLNQDMGSLLPVDLPRLDYAYFIISETSDRDDYCGALDNFLKVCNNFLPKIVLTSSIDLYGEKGESAVLQMAERRIAEFTKEKNANARVVRLASVFGPRMHFRGTDPILKLIFAAATDALQKEPTPLDFTTRALYIADVADLLLKSTLHGATAQKIYDGARLVPVKVAEIKQVLLDPVWHEMKKFEPTELPPWNSPNLEKTVSELSWKPKAKLVEALKSTLHFLLNNPGYLEAQGGAGWPEQEEKADNEKNKEREQLIKEFRMGEREVKKNVDKINMEGPFKFMLTLVILALFTAAVIYPAGALAWNYISIGQYTKQGENASGEHNFANMLFLFEKADKAEAEVKGALASFKRLDVGGILPGNITSDLDVLSAKRSTARGEREIMEALQVISGGGKGDEISRHLERADAYFAKAEQKISNLGGDTFYIERVRKAVAFLPKIIPQSGEKIYLIVLFDENNLKIGGGEIKSLSEAKFKDGKLLEIKEDSMNLNKQVLSVMAEPDFPSSAKTILALFQSQTGRAADGVIAWDNVAAQDLNELFYLPGRNFLFALWGPNEAFAGKHTVAYMVDPEIESYLLSENFGGRMFLEPKEKDGMRRDFLSVLTEGVPLHKIGVEKIINTDGKVTTKLVLSSLGANFGKVRVYLEVGEQLINLNAKSLSDFGRVGYEFENVGAENLVLEFTSQKKADFTKGKLDYILDIAKQVGAGSTPLEFKLRYPAGYSAKSGGGEANIPQELSFTSDLAQDRDFDIILAQ</sequence>
<dbReference type="GO" id="GO:0070403">
    <property type="term" value="F:NAD+ binding"/>
    <property type="evidence" value="ECO:0007669"/>
    <property type="project" value="InterPro"/>
</dbReference>
<dbReference type="AlphaFoldDB" id="A0A0G0WGW3"/>
<protein>
    <submittedName>
        <fullName evidence="7">NAD-dependent epimerase/dehydratase family protein</fullName>
    </submittedName>
</protein>
<dbReference type="Gene3D" id="3.40.50.720">
    <property type="entry name" value="NAD(P)-binding Rossmann-like Domain"/>
    <property type="match status" value="1"/>
</dbReference>
<comment type="cofactor">
    <cofactor evidence="1">
        <name>NAD(+)</name>
        <dbReference type="ChEBI" id="CHEBI:57540"/>
    </cofactor>
</comment>
<evidence type="ECO:0000256" key="4">
    <source>
        <dbReference type="ARBA" id="ARBA00023239"/>
    </source>
</evidence>
<dbReference type="SUPFAM" id="SSF51735">
    <property type="entry name" value="NAD(P)-binding Rossmann-fold domains"/>
    <property type="match status" value="1"/>
</dbReference>
<keyword evidence="2" id="KW-0210">Decarboxylase</keyword>
<evidence type="ECO:0000313" key="7">
    <source>
        <dbReference type="EMBL" id="KKS11292.1"/>
    </source>
</evidence>
<dbReference type="InterPro" id="IPR001509">
    <property type="entry name" value="Epimerase_deHydtase"/>
</dbReference>
<reference evidence="7 8" key="1">
    <citation type="journal article" date="2015" name="Nature">
        <title>rRNA introns, odd ribosomes, and small enigmatic genomes across a large radiation of phyla.</title>
        <authorList>
            <person name="Brown C.T."/>
            <person name="Hug L.A."/>
            <person name="Thomas B.C."/>
            <person name="Sharon I."/>
            <person name="Castelle C.J."/>
            <person name="Singh A."/>
            <person name="Wilkins M.J."/>
            <person name="Williams K.H."/>
            <person name="Banfield J.F."/>
        </authorList>
    </citation>
    <scope>NUCLEOTIDE SEQUENCE [LARGE SCALE GENOMIC DNA]</scope>
</reference>
<organism evidence="7 8">
    <name type="scientific">Candidatus Daviesbacteria bacterium GW2011_GWB1_41_5</name>
    <dbReference type="NCBI Taxonomy" id="1618429"/>
    <lineage>
        <taxon>Bacteria</taxon>
        <taxon>Candidatus Daviesiibacteriota</taxon>
    </lineage>
</organism>
<dbReference type="PANTHER" id="PTHR43078">
    <property type="entry name" value="UDP-GLUCURONIC ACID DECARBOXYLASE-RELATED"/>
    <property type="match status" value="1"/>
</dbReference>
<dbReference type="Pfam" id="PF01370">
    <property type="entry name" value="Epimerase"/>
    <property type="match status" value="1"/>
</dbReference>
<evidence type="ECO:0000313" key="8">
    <source>
        <dbReference type="Proteomes" id="UP000034753"/>
    </source>
</evidence>